<reference evidence="3 4" key="1">
    <citation type="submission" date="2019-07" db="EMBL/GenBank/DDBJ databases">
        <authorList>
            <person name="Huq M.A."/>
        </authorList>
    </citation>
    <scope>NUCLEOTIDE SEQUENCE [LARGE SCALE GENOMIC DNA]</scope>
    <source>
        <strain evidence="3 4">MAH-3</strain>
    </source>
</reference>
<evidence type="ECO:0000313" key="3">
    <source>
        <dbReference type="EMBL" id="TSJ45696.1"/>
    </source>
</evidence>
<dbReference type="InterPro" id="IPR050188">
    <property type="entry name" value="RluA_PseudoU_synthase"/>
</dbReference>
<comment type="caution">
    <text evidence="3">The sequence shown here is derived from an EMBL/GenBank/DDBJ whole genome shotgun (WGS) entry which is preliminary data.</text>
</comment>
<dbReference type="OrthoDB" id="9807829at2"/>
<dbReference type="InterPro" id="IPR006145">
    <property type="entry name" value="PsdUridine_synth_RsuA/RluA"/>
</dbReference>
<evidence type="ECO:0000259" key="2">
    <source>
        <dbReference type="Pfam" id="PF00849"/>
    </source>
</evidence>
<dbReference type="AlphaFoldDB" id="A0A556N0K4"/>
<dbReference type="EMBL" id="VLPL01000003">
    <property type="protein sequence ID" value="TSJ45696.1"/>
    <property type="molecule type" value="Genomic_DNA"/>
</dbReference>
<gene>
    <name evidence="3" type="ORF">FO442_08075</name>
</gene>
<dbReference type="GO" id="GO:0009982">
    <property type="term" value="F:pseudouridine synthase activity"/>
    <property type="evidence" value="ECO:0007669"/>
    <property type="project" value="InterPro"/>
</dbReference>
<dbReference type="InterPro" id="IPR020103">
    <property type="entry name" value="PsdUridine_synth_cat_dom_sf"/>
</dbReference>
<dbReference type="GO" id="GO:0003723">
    <property type="term" value="F:RNA binding"/>
    <property type="evidence" value="ECO:0007669"/>
    <property type="project" value="InterPro"/>
</dbReference>
<comment type="similarity">
    <text evidence="1">Belongs to the pseudouridine synthase RluA family.</text>
</comment>
<name>A0A556N0K4_9FLAO</name>
<dbReference type="PROSITE" id="PS01129">
    <property type="entry name" value="PSI_RLU"/>
    <property type="match status" value="1"/>
</dbReference>
<protein>
    <submittedName>
        <fullName evidence="3">RluA family pseudouridine synthase</fullName>
    </submittedName>
</protein>
<dbReference type="GO" id="GO:0140098">
    <property type="term" value="F:catalytic activity, acting on RNA"/>
    <property type="evidence" value="ECO:0007669"/>
    <property type="project" value="UniProtKB-ARBA"/>
</dbReference>
<evidence type="ECO:0000313" key="4">
    <source>
        <dbReference type="Proteomes" id="UP000316008"/>
    </source>
</evidence>
<dbReference type="Pfam" id="PF00849">
    <property type="entry name" value="PseudoU_synth_2"/>
    <property type="match status" value="1"/>
</dbReference>
<feature type="domain" description="Pseudouridine synthase RsuA/RluA-like" evidence="2">
    <location>
        <begin position="39"/>
        <end position="186"/>
    </location>
</feature>
<dbReference type="Proteomes" id="UP000316008">
    <property type="component" value="Unassembled WGS sequence"/>
</dbReference>
<dbReference type="PANTHER" id="PTHR21600">
    <property type="entry name" value="MITOCHONDRIAL RNA PSEUDOURIDINE SYNTHASE"/>
    <property type="match status" value="1"/>
</dbReference>
<dbReference type="Gene3D" id="3.30.2350.10">
    <property type="entry name" value="Pseudouridine synthase"/>
    <property type="match status" value="1"/>
</dbReference>
<dbReference type="SUPFAM" id="SSF55120">
    <property type="entry name" value="Pseudouridine synthase"/>
    <property type="match status" value="1"/>
</dbReference>
<keyword evidence="4" id="KW-1185">Reference proteome</keyword>
<accession>A0A556N0K4</accession>
<dbReference type="GO" id="GO:0000455">
    <property type="term" value="P:enzyme-directed rRNA pseudouridine synthesis"/>
    <property type="evidence" value="ECO:0007669"/>
    <property type="project" value="TreeGrafter"/>
</dbReference>
<dbReference type="InterPro" id="IPR006224">
    <property type="entry name" value="PsdUridine_synth_RluA-like_CS"/>
</dbReference>
<proteinExistence type="inferred from homology"/>
<dbReference type="PANTHER" id="PTHR21600:SF87">
    <property type="entry name" value="RNA PSEUDOURIDYLATE SYNTHASE DOMAIN-CONTAINING PROTEIN 1"/>
    <property type="match status" value="1"/>
</dbReference>
<evidence type="ECO:0000256" key="1">
    <source>
        <dbReference type="ARBA" id="ARBA00010876"/>
    </source>
</evidence>
<organism evidence="3 4">
    <name type="scientific">Fluviicola chungangensis</name>
    <dbReference type="NCBI Taxonomy" id="2597671"/>
    <lineage>
        <taxon>Bacteria</taxon>
        <taxon>Pseudomonadati</taxon>
        <taxon>Bacteroidota</taxon>
        <taxon>Flavobacteriia</taxon>
        <taxon>Flavobacteriales</taxon>
        <taxon>Crocinitomicaceae</taxon>
        <taxon>Fluviicola</taxon>
    </lineage>
</organism>
<sequence>MGVFFHVFLFLNFRNTFVLQLTSVSEELVKVLFEDEWCLVVYKPNNLIVHHSYYARNIEETSLTELIREQGWAEACPVHRLDRKTSGLILFTKQAEWVADFQSLFANGAIEKKYLALLRGHLEAEGEIDSPVKNDRGNYKEAKTRFRCLEHFERDYTIPPYEKQRYSLVEMIPVTGRMHQLRIHANKIAHPIINDPKYGNRHHNHYFQDKLGIGELFLHAYHLKFRHPFTHEEIRLRAELPGFWELFIG</sequence>